<dbReference type="GO" id="GO:0016787">
    <property type="term" value="F:hydrolase activity"/>
    <property type="evidence" value="ECO:0007669"/>
    <property type="project" value="UniProtKB-KW"/>
</dbReference>
<dbReference type="SMART" id="SM00847">
    <property type="entry name" value="HA2"/>
    <property type="match status" value="1"/>
</dbReference>
<dbReference type="EMBL" id="PDJD01000001">
    <property type="protein sequence ID" value="PFG19583.1"/>
    <property type="molecule type" value="Genomic_DNA"/>
</dbReference>
<dbReference type="SUPFAM" id="SSF52540">
    <property type="entry name" value="P-loop containing nucleoside triphosphate hydrolases"/>
    <property type="match status" value="1"/>
</dbReference>
<gene>
    <name evidence="7" type="ORF">ATL40_1147</name>
</gene>
<dbReference type="SMART" id="SM00487">
    <property type="entry name" value="DEXDc"/>
    <property type="match status" value="1"/>
</dbReference>
<keyword evidence="2" id="KW-0378">Hydrolase</keyword>
<comment type="caution">
    <text evidence="7">The sequence shown here is derived from an EMBL/GenBank/DDBJ whole genome shotgun (WGS) entry which is preliminary data.</text>
</comment>
<dbReference type="InterPro" id="IPR011545">
    <property type="entry name" value="DEAD/DEAH_box_helicase_dom"/>
</dbReference>
<dbReference type="Pfam" id="PF00271">
    <property type="entry name" value="Helicase_C"/>
    <property type="match status" value="1"/>
</dbReference>
<dbReference type="AlphaFoldDB" id="A0A2A9CYV1"/>
<evidence type="ECO:0000256" key="1">
    <source>
        <dbReference type="ARBA" id="ARBA00022741"/>
    </source>
</evidence>
<evidence type="ECO:0000256" key="2">
    <source>
        <dbReference type="ARBA" id="ARBA00022801"/>
    </source>
</evidence>
<dbReference type="InterPro" id="IPR027417">
    <property type="entry name" value="P-loop_NTPase"/>
</dbReference>
<dbReference type="PROSITE" id="PS00690">
    <property type="entry name" value="DEAH_ATP_HELICASE"/>
    <property type="match status" value="1"/>
</dbReference>
<dbReference type="Gene3D" id="3.40.50.300">
    <property type="entry name" value="P-loop containing nucleotide triphosphate hydrolases"/>
    <property type="match status" value="2"/>
</dbReference>
<keyword evidence="4" id="KW-0067">ATP-binding</keyword>
<dbReference type="InterPro" id="IPR001650">
    <property type="entry name" value="Helicase_C-like"/>
</dbReference>
<dbReference type="GO" id="GO:0005524">
    <property type="term" value="F:ATP binding"/>
    <property type="evidence" value="ECO:0007669"/>
    <property type="project" value="UniProtKB-KW"/>
</dbReference>
<keyword evidence="1" id="KW-0547">Nucleotide-binding</keyword>
<dbReference type="PROSITE" id="PS51192">
    <property type="entry name" value="HELICASE_ATP_BIND_1"/>
    <property type="match status" value="1"/>
</dbReference>
<evidence type="ECO:0000256" key="3">
    <source>
        <dbReference type="ARBA" id="ARBA00022806"/>
    </source>
</evidence>
<dbReference type="InterPro" id="IPR002464">
    <property type="entry name" value="DNA/RNA_helicase_DEAH_CS"/>
</dbReference>
<dbReference type="InterPro" id="IPR007502">
    <property type="entry name" value="Helicase-assoc_dom"/>
</dbReference>
<protein>
    <submittedName>
        <fullName evidence="7">ATP-dependent helicase HrpB</fullName>
    </submittedName>
</protein>
<proteinExistence type="predicted"/>
<dbReference type="PANTHER" id="PTHR43519:SF1">
    <property type="entry name" value="ATP-DEPENDENT RNA HELICASE HRPB"/>
    <property type="match status" value="1"/>
</dbReference>
<dbReference type="GO" id="GO:0004386">
    <property type="term" value="F:helicase activity"/>
    <property type="evidence" value="ECO:0007669"/>
    <property type="project" value="UniProtKB-KW"/>
</dbReference>
<dbReference type="Pfam" id="PF08482">
    <property type="entry name" value="HrpB_C"/>
    <property type="match status" value="1"/>
</dbReference>
<dbReference type="PIRSF" id="PIRSF005496">
    <property type="entry name" value="ATP_hel_hrpB"/>
    <property type="match status" value="1"/>
</dbReference>
<evidence type="ECO:0000313" key="8">
    <source>
        <dbReference type="Proteomes" id="UP000224915"/>
    </source>
</evidence>
<keyword evidence="3 7" id="KW-0347">Helicase</keyword>
<dbReference type="InterPro" id="IPR014001">
    <property type="entry name" value="Helicase_ATP-bd"/>
</dbReference>
<dbReference type="PANTHER" id="PTHR43519">
    <property type="entry name" value="ATP-DEPENDENT RNA HELICASE HRPB"/>
    <property type="match status" value="1"/>
</dbReference>
<evidence type="ECO:0000259" key="6">
    <source>
        <dbReference type="PROSITE" id="PS51194"/>
    </source>
</evidence>
<dbReference type="NCBIfam" id="TIGR01970">
    <property type="entry name" value="DEAH_box_HrpB"/>
    <property type="match status" value="1"/>
</dbReference>
<dbReference type="CDD" id="cd18791">
    <property type="entry name" value="SF2_C_RHA"/>
    <property type="match status" value="1"/>
</dbReference>
<dbReference type="InterPro" id="IPR013689">
    <property type="entry name" value="RNA_helicase_ATP-dep_HrpB_C"/>
</dbReference>
<organism evidence="7 8">
    <name type="scientific">Serinibacter salmoneus</name>
    <dbReference type="NCBI Taxonomy" id="556530"/>
    <lineage>
        <taxon>Bacteria</taxon>
        <taxon>Bacillati</taxon>
        <taxon>Actinomycetota</taxon>
        <taxon>Actinomycetes</taxon>
        <taxon>Micrococcales</taxon>
        <taxon>Beutenbergiaceae</taxon>
        <taxon>Serinibacter</taxon>
    </lineage>
</organism>
<dbReference type="Proteomes" id="UP000224915">
    <property type="component" value="Unassembled WGS sequence"/>
</dbReference>
<dbReference type="GO" id="GO:0003676">
    <property type="term" value="F:nucleic acid binding"/>
    <property type="evidence" value="ECO:0007669"/>
    <property type="project" value="InterPro"/>
</dbReference>
<evidence type="ECO:0000313" key="7">
    <source>
        <dbReference type="EMBL" id="PFG19583.1"/>
    </source>
</evidence>
<dbReference type="Pfam" id="PF00270">
    <property type="entry name" value="DEAD"/>
    <property type="match status" value="1"/>
</dbReference>
<sequence>MSAWALAPETRDLPAAAGLGEVRAALARSGTALLQAPPGSGKTTLLPPALAGHLADLRRGEERVVVTQPRRVAARAAARRIAAVTGTTLGQEVGFAVRGERVGGRHTRIEVVTTGVLLRRLQRDPALEGVGAVMLDEVHERTLEADLVSAMLREVREALRPDLAVVAASATPATAALQRVWGTGADLPVIVVPGSPHPLQVRWHPGPAVRHDERGMTRAALDHVVGVTCRAAAEAEGDVLVFLPGVAEVDRAARSLLDRLPGIRVERLHGRLDPREQDRVLARADVRRIVVATPVAESSLTVPGVRVVVDSGLVRVPRLDRRRDLARLETIAASRASAEQRAGRAAREAPGVVYRTWSPEQHGTLPEHPAPEIATADLATFALQARAWSRGGARDLVLPDDPPEHALQHAERVLVDLGALAADGTDGTDGTAQDALRITPRGHSMLRLPLEVRLARAALDAVGRLGSRVTAEIVAALAEEVRSPGADLVRRLGELRREAPVSWRRSREDLERALDRLGGDRREPGLAVMGSQDDAAVGLVVALAHPERIARSRGEGRYLLASGAGCHVDARSPLREEEWLAVADADDSRGADALVRSAVPIDGAIAQEAGAALRHTFSQVVVQEGRIVAREVEALGAIRVRERPISRPDPQQVQEVLRDYLRAEGLDRLPWPPAARELRQRMAFLHAAIGEPWPAVDDEALLAALTTSVAPVRRVAEVDTLAGLRALLPWPEAARLEELAPTHLDLPSGRRARLTYDGDRPILAVAVQHAFGLRTTPLLAGGRVPVVVHLLSPAGRPAAITSDLAGFWESGYRAVRADLRGRYPKHAWPERP</sequence>
<evidence type="ECO:0000259" key="5">
    <source>
        <dbReference type="PROSITE" id="PS51192"/>
    </source>
</evidence>
<keyword evidence="8" id="KW-1185">Reference proteome</keyword>
<feature type="domain" description="Helicase ATP-binding" evidence="5">
    <location>
        <begin position="23"/>
        <end position="190"/>
    </location>
</feature>
<dbReference type="PROSITE" id="PS51194">
    <property type="entry name" value="HELICASE_CTER"/>
    <property type="match status" value="1"/>
</dbReference>
<dbReference type="SMART" id="SM00490">
    <property type="entry name" value="HELICc"/>
    <property type="match status" value="1"/>
</dbReference>
<feature type="domain" description="Helicase C-terminal" evidence="6">
    <location>
        <begin position="220"/>
        <end position="389"/>
    </location>
</feature>
<dbReference type="InterPro" id="IPR010225">
    <property type="entry name" value="HrpB"/>
</dbReference>
<name>A0A2A9CYV1_9MICO</name>
<accession>A0A2A9CYV1</accession>
<evidence type="ECO:0000256" key="4">
    <source>
        <dbReference type="ARBA" id="ARBA00022840"/>
    </source>
</evidence>
<reference evidence="7 8" key="1">
    <citation type="submission" date="2017-10" db="EMBL/GenBank/DDBJ databases">
        <title>Sequencing the genomes of 1000 actinobacteria strains.</title>
        <authorList>
            <person name="Klenk H.-P."/>
        </authorList>
    </citation>
    <scope>NUCLEOTIDE SEQUENCE [LARGE SCALE GENOMIC DNA]</scope>
    <source>
        <strain evidence="7 8">DSM 21801</strain>
    </source>
</reference>
<dbReference type="Gene3D" id="1.20.120.1080">
    <property type="match status" value="1"/>
</dbReference>